<reference evidence="1" key="1">
    <citation type="submission" date="2022-12" db="EMBL/GenBank/DDBJ databases">
        <authorList>
            <person name="Petersen C."/>
        </authorList>
    </citation>
    <scope>NUCLEOTIDE SEQUENCE</scope>
    <source>
        <strain evidence="1">IBT 29495</strain>
    </source>
</reference>
<dbReference type="InterPro" id="IPR051678">
    <property type="entry name" value="AGP_Transferase"/>
</dbReference>
<dbReference type="PANTHER" id="PTHR21310">
    <property type="entry name" value="AMINOGLYCOSIDE PHOSPHOTRANSFERASE-RELATED-RELATED"/>
    <property type="match status" value="1"/>
</dbReference>
<proteinExistence type="predicted"/>
<dbReference type="OrthoDB" id="2906425at2759"/>
<evidence type="ECO:0000313" key="2">
    <source>
        <dbReference type="Proteomes" id="UP001149954"/>
    </source>
</evidence>
<dbReference type="EMBL" id="JAPWDS010000003">
    <property type="protein sequence ID" value="KAJ5503396.1"/>
    <property type="molecule type" value="Genomic_DNA"/>
</dbReference>
<accession>A0A9W9XV05</accession>
<comment type="caution">
    <text evidence="1">The sequence shown here is derived from an EMBL/GenBank/DDBJ whole genome shotgun (WGS) entry which is preliminary data.</text>
</comment>
<evidence type="ECO:0008006" key="3">
    <source>
        <dbReference type="Google" id="ProtNLM"/>
    </source>
</evidence>
<gene>
    <name evidence="1" type="ORF">N7463_006270</name>
</gene>
<dbReference type="AlphaFoldDB" id="A0A9W9XV05"/>
<dbReference type="PANTHER" id="PTHR21310:SF54">
    <property type="entry name" value="AMINOGLYCOSIDE PHOSPHOTRANSFERASE DOMAIN-CONTAINING PROTEIN"/>
    <property type="match status" value="1"/>
</dbReference>
<sequence length="133" mass="15458">MPSIPVSLDVVIPDSSYSREYLQGQTLEQGWDSMEDDHRISICHELRKIVDAIRTIPRTRSLYDRVFSHLLEVDPFASFIFLRRRKMPEPYLVPLEPFRSELPDNSDIVFIHGDLHRSDIIVTPTLHICGIID</sequence>
<dbReference type="Proteomes" id="UP001149954">
    <property type="component" value="Unassembled WGS sequence"/>
</dbReference>
<organism evidence="1 2">
    <name type="scientific">Penicillium fimorum</name>
    <dbReference type="NCBI Taxonomy" id="1882269"/>
    <lineage>
        <taxon>Eukaryota</taxon>
        <taxon>Fungi</taxon>
        <taxon>Dikarya</taxon>
        <taxon>Ascomycota</taxon>
        <taxon>Pezizomycotina</taxon>
        <taxon>Eurotiomycetes</taxon>
        <taxon>Eurotiomycetidae</taxon>
        <taxon>Eurotiales</taxon>
        <taxon>Aspergillaceae</taxon>
        <taxon>Penicillium</taxon>
    </lineage>
</organism>
<evidence type="ECO:0000313" key="1">
    <source>
        <dbReference type="EMBL" id="KAJ5503396.1"/>
    </source>
</evidence>
<reference evidence="1" key="2">
    <citation type="journal article" date="2023" name="IMA Fungus">
        <title>Comparative genomic study of the Penicillium genus elucidates a diverse pangenome and 15 lateral gene transfer events.</title>
        <authorList>
            <person name="Petersen C."/>
            <person name="Sorensen T."/>
            <person name="Nielsen M.R."/>
            <person name="Sondergaard T.E."/>
            <person name="Sorensen J.L."/>
            <person name="Fitzpatrick D.A."/>
            <person name="Frisvad J.C."/>
            <person name="Nielsen K.L."/>
        </authorList>
    </citation>
    <scope>NUCLEOTIDE SEQUENCE</scope>
    <source>
        <strain evidence="1">IBT 29495</strain>
    </source>
</reference>
<dbReference type="SUPFAM" id="SSF56112">
    <property type="entry name" value="Protein kinase-like (PK-like)"/>
    <property type="match status" value="1"/>
</dbReference>
<name>A0A9W9XV05_9EURO</name>
<protein>
    <recommendedName>
        <fullName evidence="3">Aminoglycoside phosphotransferase domain-containing protein</fullName>
    </recommendedName>
</protein>
<dbReference type="InterPro" id="IPR011009">
    <property type="entry name" value="Kinase-like_dom_sf"/>
</dbReference>
<keyword evidence="2" id="KW-1185">Reference proteome</keyword>